<keyword evidence="3" id="KW-0029">Amino-acid transport</keyword>
<dbReference type="InterPro" id="IPR052156">
    <property type="entry name" value="BCAA_Transport_ATP-bd_LivF"/>
</dbReference>
<proteinExistence type="inferred from homology"/>
<dbReference type="EMBL" id="BARU01039860">
    <property type="protein sequence ID" value="GAH85744.1"/>
    <property type="molecule type" value="Genomic_DNA"/>
</dbReference>
<evidence type="ECO:0000313" key="4">
    <source>
        <dbReference type="EMBL" id="GAH85744.1"/>
    </source>
</evidence>
<dbReference type="PANTHER" id="PTHR43820:SF4">
    <property type="entry name" value="HIGH-AFFINITY BRANCHED-CHAIN AMINO ACID TRANSPORT ATP-BINDING PROTEIN LIVF"/>
    <property type="match status" value="1"/>
</dbReference>
<keyword evidence="2" id="KW-0813">Transport</keyword>
<evidence type="ECO:0000256" key="1">
    <source>
        <dbReference type="ARBA" id="ARBA00005417"/>
    </source>
</evidence>
<dbReference type="Gene3D" id="3.40.50.300">
    <property type="entry name" value="P-loop containing nucleotide triphosphate hydrolases"/>
    <property type="match status" value="1"/>
</dbReference>
<dbReference type="AlphaFoldDB" id="X1K638"/>
<reference evidence="4" key="1">
    <citation type="journal article" date="2014" name="Front. Microbiol.">
        <title>High frequency of phylogenetically diverse reductive dehalogenase-homologous genes in deep subseafloor sedimentary metagenomes.</title>
        <authorList>
            <person name="Kawai M."/>
            <person name="Futagami T."/>
            <person name="Toyoda A."/>
            <person name="Takaki Y."/>
            <person name="Nishi S."/>
            <person name="Hori S."/>
            <person name="Arai W."/>
            <person name="Tsubouchi T."/>
            <person name="Morono Y."/>
            <person name="Uchiyama I."/>
            <person name="Ito T."/>
            <person name="Fujiyama A."/>
            <person name="Inagaki F."/>
            <person name="Takami H."/>
        </authorList>
    </citation>
    <scope>NUCLEOTIDE SEQUENCE</scope>
    <source>
        <strain evidence="4">Expedition CK06-06</strain>
    </source>
</reference>
<dbReference type="InterPro" id="IPR027417">
    <property type="entry name" value="P-loop_NTPase"/>
</dbReference>
<dbReference type="SUPFAM" id="SSF52540">
    <property type="entry name" value="P-loop containing nucleoside triphosphate hydrolases"/>
    <property type="match status" value="1"/>
</dbReference>
<evidence type="ECO:0000256" key="2">
    <source>
        <dbReference type="ARBA" id="ARBA00022448"/>
    </source>
</evidence>
<name>X1K638_9ZZZZ</name>
<organism evidence="4">
    <name type="scientific">marine sediment metagenome</name>
    <dbReference type="NCBI Taxonomy" id="412755"/>
    <lineage>
        <taxon>unclassified sequences</taxon>
        <taxon>metagenomes</taxon>
        <taxon>ecological metagenomes</taxon>
    </lineage>
</organism>
<protein>
    <recommendedName>
        <fullName evidence="5">Branched-chain amino acid ATP-binding cassette transporter C-terminal domain-containing protein</fullName>
    </recommendedName>
</protein>
<gene>
    <name evidence="4" type="ORF">S03H2_61722</name>
</gene>
<sequence length="97" mass="10905">EAEMLALARGLMAKPKLLLLDEPLQGLSPVLIGEVANIITMLNQREITILMVEHNISMSFELSQWVYILETGELALQGKPQELSQTDYVQQYYLGVT</sequence>
<dbReference type="GO" id="GO:0015807">
    <property type="term" value="P:L-amino acid transport"/>
    <property type="evidence" value="ECO:0007669"/>
    <property type="project" value="TreeGrafter"/>
</dbReference>
<evidence type="ECO:0000256" key="3">
    <source>
        <dbReference type="ARBA" id="ARBA00022970"/>
    </source>
</evidence>
<comment type="caution">
    <text evidence="4">The sequence shown here is derived from an EMBL/GenBank/DDBJ whole genome shotgun (WGS) entry which is preliminary data.</text>
</comment>
<dbReference type="GO" id="GO:0015658">
    <property type="term" value="F:branched-chain amino acid transmembrane transporter activity"/>
    <property type="evidence" value="ECO:0007669"/>
    <property type="project" value="TreeGrafter"/>
</dbReference>
<dbReference type="PANTHER" id="PTHR43820">
    <property type="entry name" value="HIGH-AFFINITY BRANCHED-CHAIN AMINO ACID TRANSPORT ATP-BINDING PROTEIN LIVF"/>
    <property type="match status" value="1"/>
</dbReference>
<comment type="similarity">
    <text evidence="1">Belongs to the ABC transporter superfamily.</text>
</comment>
<feature type="non-terminal residue" evidence="4">
    <location>
        <position position="1"/>
    </location>
</feature>
<accession>X1K638</accession>
<evidence type="ECO:0008006" key="5">
    <source>
        <dbReference type="Google" id="ProtNLM"/>
    </source>
</evidence>